<name>A0A699T5P1_TANCI</name>
<sequence length="114" mass="12883">MVLNPDVTVRARGVMEKCSFCVQRIQLGKLEAKKQKRRPLDGEIVVACAQSCPTEAILFGDMRDPSSRISQLLRREDGERAFHVLDSVNTQPNVAYLTKIRNSDSEFYPVDKEA</sequence>
<organism evidence="1">
    <name type="scientific">Tanacetum cinerariifolium</name>
    <name type="common">Dalmatian daisy</name>
    <name type="synonym">Chrysanthemum cinerariifolium</name>
    <dbReference type="NCBI Taxonomy" id="118510"/>
    <lineage>
        <taxon>Eukaryota</taxon>
        <taxon>Viridiplantae</taxon>
        <taxon>Streptophyta</taxon>
        <taxon>Embryophyta</taxon>
        <taxon>Tracheophyta</taxon>
        <taxon>Spermatophyta</taxon>
        <taxon>Magnoliopsida</taxon>
        <taxon>eudicotyledons</taxon>
        <taxon>Gunneridae</taxon>
        <taxon>Pentapetalae</taxon>
        <taxon>asterids</taxon>
        <taxon>campanulids</taxon>
        <taxon>Asterales</taxon>
        <taxon>Asteraceae</taxon>
        <taxon>Asteroideae</taxon>
        <taxon>Anthemideae</taxon>
        <taxon>Anthemidinae</taxon>
        <taxon>Tanacetum</taxon>
    </lineage>
</organism>
<comment type="caution">
    <text evidence="1">The sequence shown here is derived from an EMBL/GenBank/DDBJ whole genome shotgun (WGS) entry which is preliminary data.</text>
</comment>
<proteinExistence type="predicted"/>
<dbReference type="SUPFAM" id="SSF54862">
    <property type="entry name" value="4Fe-4S ferredoxins"/>
    <property type="match status" value="1"/>
</dbReference>
<dbReference type="PANTHER" id="PTHR42783:SF3">
    <property type="entry name" value="GLUTAMATE SYNTHASE [NADPH] SMALL CHAIN-RELATED"/>
    <property type="match status" value="1"/>
</dbReference>
<evidence type="ECO:0000313" key="1">
    <source>
        <dbReference type="EMBL" id="GFD05120.1"/>
    </source>
</evidence>
<evidence type="ECO:0008006" key="2">
    <source>
        <dbReference type="Google" id="ProtNLM"/>
    </source>
</evidence>
<accession>A0A699T5P1</accession>
<dbReference type="EMBL" id="BKCJ011216133">
    <property type="protein sequence ID" value="GFD05120.1"/>
    <property type="molecule type" value="Genomic_DNA"/>
</dbReference>
<reference evidence="1" key="1">
    <citation type="journal article" date="2019" name="Sci. Rep.">
        <title>Draft genome of Tanacetum cinerariifolium, the natural source of mosquito coil.</title>
        <authorList>
            <person name="Yamashiro T."/>
            <person name="Shiraishi A."/>
            <person name="Satake H."/>
            <person name="Nakayama K."/>
        </authorList>
    </citation>
    <scope>NUCLEOTIDE SEQUENCE</scope>
</reference>
<gene>
    <name evidence="1" type="ORF">Tci_877089</name>
</gene>
<dbReference type="AlphaFoldDB" id="A0A699T5P1"/>
<dbReference type="Gene3D" id="3.30.70.20">
    <property type="match status" value="1"/>
</dbReference>
<protein>
    <recommendedName>
        <fullName evidence="2">4Fe-4S ferredoxin-type domain-containing protein</fullName>
    </recommendedName>
</protein>
<dbReference type="PANTHER" id="PTHR42783">
    <property type="entry name" value="GLUTAMATE SYNTHASE [NADPH] SMALL CHAIN"/>
    <property type="match status" value="1"/>
</dbReference>